<evidence type="ECO:0000256" key="5">
    <source>
        <dbReference type="ARBA" id="ARBA00023004"/>
    </source>
</evidence>
<proteinExistence type="predicted"/>
<dbReference type="PANTHER" id="PTHR30176">
    <property type="entry name" value="FERREDOXIN-TYPE PROTEIN NAPH"/>
    <property type="match status" value="1"/>
</dbReference>
<keyword evidence="1" id="KW-0813">Transport</keyword>
<gene>
    <name evidence="9" type="ORF">DSOL_3436</name>
</gene>
<dbReference type="PROSITE" id="PS51379">
    <property type="entry name" value="4FE4S_FER_2"/>
    <property type="match status" value="2"/>
</dbReference>
<dbReference type="GO" id="GO:0046872">
    <property type="term" value="F:metal ion binding"/>
    <property type="evidence" value="ECO:0007669"/>
    <property type="project" value="UniProtKB-KW"/>
</dbReference>
<dbReference type="PANTHER" id="PTHR30176:SF3">
    <property type="entry name" value="FERREDOXIN-TYPE PROTEIN NAPH"/>
    <property type="match status" value="1"/>
</dbReference>
<keyword evidence="7" id="KW-1133">Transmembrane helix</keyword>
<comment type="caution">
    <text evidence="9">The sequence shown here is derived from an EMBL/GenBank/DDBJ whole genome shotgun (WGS) entry which is preliminary data.</text>
</comment>
<dbReference type="Proteomes" id="UP000186102">
    <property type="component" value="Unassembled WGS sequence"/>
</dbReference>
<keyword evidence="7" id="KW-0472">Membrane</keyword>
<name>A0A1Q8QQZ4_9FIRM</name>
<dbReference type="InterPro" id="IPR017896">
    <property type="entry name" value="4Fe4S_Fe-S-bd"/>
</dbReference>
<keyword evidence="10" id="KW-1185">Reference proteome</keyword>
<keyword evidence="3" id="KW-0479">Metal-binding</keyword>
<dbReference type="Pfam" id="PF13237">
    <property type="entry name" value="Fer4_10"/>
    <property type="match status" value="1"/>
</dbReference>
<evidence type="ECO:0000256" key="1">
    <source>
        <dbReference type="ARBA" id="ARBA00022448"/>
    </source>
</evidence>
<dbReference type="InterPro" id="IPR051684">
    <property type="entry name" value="Electron_Trans/Redox"/>
</dbReference>
<dbReference type="Pfam" id="PF12801">
    <property type="entry name" value="Fer4_5"/>
    <property type="match status" value="2"/>
</dbReference>
<keyword evidence="6" id="KW-0411">Iron-sulfur</keyword>
<feature type="transmembrane region" description="Helical" evidence="7">
    <location>
        <begin position="98"/>
        <end position="115"/>
    </location>
</feature>
<dbReference type="EMBL" id="MLBF01000030">
    <property type="protein sequence ID" value="OLN29730.1"/>
    <property type="molecule type" value="Genomic_DNA"/>
</dbReference>
<evidence type="ECO:0000256" key="2">
    <source>
        <dbReference type="ARBA" id="ARBA00022485"/>
    </source>
</evidence>
<evidence type="ECO:0000256" key="4">
    <source>
        <dbReference type="ARBA" id="ARBA00022982"/>
    </source>
</evidence>
<accession>A0A1Q8QQZ4</accession>
<dbReference type="Gene3D" id="3.30.70.20">
    <property type="match status" value="1"/>
</dbReference>
<dbReference type="GO" id="GO:0005886">
    <property type="term" value="C:plasma membrane"/>
    <property type="evidence" value="ECO:0007669"/>
    <property type="project" value="TreeGrafter"/>
</dbReference>
<dbReference type="InterPro" id="IPR017900">
    <property type="entry name" value="4Fe4S_Fe_S_CS"/>
</dbReference>
<keyword evidence="4" id="KW-0249">Electron transport</keyword>
<dbReference type="PROSITE" id="PS00198">
    <property type="entry name" value="4FE4S_FER_1"/>
    <property type="match status" value="2"/>
</dbReference>
<keyword evidence="7" id="KW-0812">Transmembrane</keyword>
<dbReference type="SUPFAM" id="SSF54862">
    <property type="entry name" value="4Fe-4S ferredoxins"/>
    <property type="match status" value="1"/>
</dbReference>
<protein>
    <submittedName>
        <fullName evidence="9">Iron-sulfur-binding protein</fullName>
    </submittedName>
</protein>
<dbReference type="GO" id="GO:0051539">
    <property type="term" value="F:4 iron, 4 sulfur cluster binding"/>
    <property type="evidence" value="ECO:0007669"/>
    <property type="project" value="UniProtKB-KW"/>
</dbReference>
<feature type="domain" description="4Fe-4S ferredoxin-type" evidence="8">
    <location>
        <begin position="207"/>
        <end position="232"/>
    </location>
</feature>
<keyword evidence="5" id="KW-0408">Iron</keyword>
<dbReference type="AlphaFoldDB" id="A0A1Q8QQZ4"/>
<evidence type="ECO:0000313" key="9">
    <source>
        <dbReference type="EMBL" id="OLN29730.1"/>
    </source>
</evidence>
<dbReference type="STRING" id="1888891.DSOL_3436"/>
<evidence type="ECO:0000256" key="6">
    <source>
        <dbReference type="ARBA" id="ARBA00023014"/>
    </source>
</evidence>
<organism evidence="9 10">
    <name type="scientific">Desulfosporosinus metallidurans</name>
    <dbReference type="NCBI Taxonomy" id="1888891"/>
    <lineage>
        <taxon>Bacteria</taxon>
        <taxon>Bacillati</taxon>
        <taxon>Bacillota</taxon>
        <taxon>Clostridia</taxon>
        <taxon>Eubacteriales</taxon>
        <taxon>Desulfitobacteriaceae</taxon>
        <taxon>Desulfosporosinus</taxon>
    </lineage>
</organism>
<evidence type="ECO:0000313" key="10">
    <source>
        <dbReference type="Proteomes" id="UP000186102"/>
    </source>
</evidence>
<dbReference type="RefSeq" id="WP_075365917.1">
    <property type="nucleotide sequence ID" value="NZ_MLBF01000030.1"/>
</dbReference>
<reference evidence="9 10" key="1">
    <citation type="submission" date="2016-09" db="EMBL/GenBank/DDBJ databases">
        <title>Complete genome of Desulfosporosinus sp. OL.</title>
        <authorList>
            <person name="Mardanov A."/>
            <person name="Beletsky A."/>
            <person name="Panova A."/>
            <person name="Karnachuk O."/>
            <person name="Ravin N."/>
        </authorList>
    </citation>
    <scope>NUCLEOTIDE SEQUENCE [LARGE SCALE GENOMIC DNA]</scope>
    <source>
        <strain evidence="9 10">OL</strain>
    </source>
</reference>
<feature type="transmembrane region" description="Helical" evidence="7">
    <location>
        <begin position="127"/>
        <end position="152"/>
    </location>
</feature>
<feature type="domain" description="4Fe-4S ferredoxin-type" evidence="8">
    <location>
        <begin position="175"/>
        <end position="204"/>
    </location>
</feature>
<dbReference type="OrthoDB" id="9806398at2"/>
<evidence type="ECO:0000259" key="8">
    <source>
        <dbReference type="PROSITE" id="PS51379"/>
    </source>
</evidence>
<sequence length="238" mass="26566">MLLTSFILTGVILGSEPNAMSTVKDIVSAYAIKGIIFPPRLVALFVLLLVVFVANKFTCGWACQFGSLQDFIFLINRNSNNKKGIFEQYKVPFSISNTIRILFFLLFVSIAFLWSTDIIEIINPFTIYNPAVLTGVGILFILFILVASLIIYRPWCHFFCPFGLVGWVVEKFSLYKIKVNYDTCTDCGECSKACPSMAMEAILKRNSVTPDCFSCGSCINACPTKSVEFNKGKRTSIT</sequence>
<keyword evidence="2" id="KW-0004">4Fe-4S</keyword>
<evidence type="ECO:0000256" key="3">
    <source>
        <dbReference type="ARBA" id="ARBA00022723"/>
    </source>
</evidence>
<evidence type="ECO:0000256" key="7">
    <source>
        <dbReference type="SAM" id="Phobius"/>
    </source>
</evidence>
<feature type="transmembrane region" description="Helical" evidence="7">
    <location>
        <begin position="41"/>
        <end position="63"/>
    </location>
</feature>